<feature type="domain" description="Ig-like" evidence="28">
    <location>
        <begin position="1474"/>
        <end position="1560"/>
    </location>
</feature>
<feature type="compositionally biased region" description="Basic and acidic residues" evidence="26">
    <location>
        <begin position="1080"/>
        <end position="1091"/>
    </location>
</feature>
<dbReference type="CDD" id="cd05748">
    <property type="entry name" value="Ig_Titin_like"/>
    <property type="match status" value="1"/>
</dbReference>
<evidence type="ECO:0000256" key="12">
    <source>
        <dbReference type="ARBA" id="ARBA00022741"/>
    </source>
</evidence>
<evidence type="ECO:0000256" key="19">
    <source>
        <dbReference type="ARBA" id="ARBA00023157"/>
    </source>
</evidence>
<comment type="similarity">
    <text evidence="4">Belongs to the protein kinase superfamily. CAMK Ser/Thr protein kinase family.</text>
</comment>
<evidence type="ECO:0000256" key="9">
    <source>
        <dbReference type="ARBA" id="ARBA00022679"/>
    </source>
</evidence>
<dbReference type="GO" id="GO:0005198">
    <property type="term" value="F:structural molecule activity"/>
    <property type="evidence" value="ECO:0007669"/>
    <property type="project" value="UniProtKB-ARBA"/>
</dbReference>
<dbReference type="GO" id="GO:0007517">
    <property type="term" value="P:muscle organ development"/>
    <property type="evidence" value="ECO:0007669"/>
    <property type="project" value="UniProtKB-ARBA"/>
</dbReference>
<evidence type="ECO:0000256" key="6">
    <source>
        <dbReference type="ARBA" id="ARBA00022490"/>
    </source>
</evidence>
<evidence type="ECO:0000256" key="3">
    <source>
        <dbReference type="ARBA" id="ARBA00004204"/>
    </source>
</evidence>
<feature type="region of interest" description="Disordered" evidence="26">
    <location>
        <begin position="4560"/>
        <end position="4617"/>
    </location>
</feature>
<dbReference type="EC" id="2.7.11.1" evidence="5"/>
<feature type="domain" description="Ig-like" evidence="28">
    <location>
        <begin position="1292"/>
        <end position="1367"/>
    </location>
</feature>
<feature type="domain" description="Ig-like" evidence="28">
    <location>
        <begin position="4308"/>
        <end position="4393"/>
    </location>
</feature>
<dbReference type="InterPro" id="IPR007110">
    <property type="entry name" value="Ig-like_dom"/>
</dbReference>
<feature type="domain" description="Ig-like" evidence="28">
    <location>
        <begin position="218"/>
        <end position="308"/>
    </location>
</feature>
<keyword evidence="18" id="KW-0175">Coiled coil</keyword>
<feature type="domain" description="Ig-like" evidence="28">
    <location>
        <begin position="649"/>
        <end position="739"/>
    </location>
</feature>
<dbReference type="FunFam" id="3.30.200.20:FF:000249">
    <property type="entry name" value="twitchin isoform X2"/>
    <property type="match status" value="1"/>
</dbReference>
<dbReference type="KEGG" id="osn:115213975"/>
<feature type="domain" description="Ig-like" evidence="28">
    <location>
        <begin position="4812"/>
        <end position="4893"/>
    </location>
</feature>
<feature type="compositionally biased region" description="Basic and acidic residues" evidence="26">
    <location>
        <begin position="1099"/>
        <end position="1111"/>
    </location>
</feature>
<feature type="domain" description="Fibronectin type-III" evidence="29">
    <location>
        <begin position="1965"/>
        <end position="2059"/>
    </location>
</feature>
<dbReference type="Pfam" id="PF00069">
    <property type="entry name" value="Pkinase"/>
    <property type="match status" value="1"/>
</dbReference>
<evidence type="ECO:0000256" key="22">
    <source>
        <dbReference type="ARBA" id="ARBA00047899"/>
    </source>
</evidence>
<keyword evidence="16" id="KW-0460">Magnesium</keyword>
<dbReference type="SMART" id="SM00409">
    <property type="entry name" value="IG"/>
    <property type="match status" value="26"/>
</dbReference>
<keyword evidence="10" id="KW-0479">Metal-binding</keyword>
<feature type="domain" description="Fibronectin type-III" evidence="29">
    <location>
        <begin position="3444"/>
        <end position="3539"/>
    </location>
</feature>
<dbReference type="SMART" id="SM00060">
    <property type="entry name" value="FN3"/>
    <property type="match status" value="15"/>
</dbReference>
<feature type="region of interest" description="Disordered" evidence="26">
    <location>
        <begin position="2438"/>
        <end position="2471"/>
    </location>
</feature>
<evidence type="ECO:0000256" key="11">
    <source>
        <dbReference type="ARBA" id="ARBA00022737"/>
    </source>
</evidence>
<feature type="domain" description="Ig-like" evidence="28">
    <location>
        <begin position="1383"/>
        <end position="1471"/>
    </location>
</feature>
<dbReference type="FunFam" id="2.60.40.10:FF:000107">
    <property type="entry name" value="Myosin, light chain kinase a"/>
    <property type="match status" value="3"/>
</dbReference>
<feature type="region of interest" description="Disordered" evidence="26">
    <location>
        <begin position="909"/>
        <end position="955"/>
    </location>
</feature>
<dbReference type="Pfam" id="PF07679">
    <property type="entry name" value="I-set"/>
    <property type="match status" value="26"/>
</dbReference>
<dbReference type="InterPro" id="IPR003598">
    <property type="entry name" value="Ig_sub2"/>
</dbReference>
<evidence type="ECO:0000256" key="10">
    <source>
        <dbReference type="ARBA" id="ARBA00022723"/>
    </source>
</evidence>
<dbReference type="RefSeq" id="XP_036360273.1">
    <property type="nucleotide sequence ID" value="XM_036504380.1"/>
</dbReference>
<dbReference type="InterPro" id="IPR017441">
    <property type="entry name" value="Protein_kinase_ATP_BS"/>
</dbReference>
<feature type="compositionally biased region" description="Basic and acidic residues" evidence="26">
    <location>
        <begin position="1125"/>
        <end position="1147"/>
    </location>
</feature>
<evidence type="ECO:0000259" key="29">
    <source>
        <dbReference type="PROSITE" id="PS50853"/>
    </source>
</evidence>
<evidence type="ECO:0000256" key="23">
    <source>
        <dbReference type="ARBA" id="ARBA00048679"/>
    </source>
</evidence>
<dbReference type="FunFam" id="2.60.40.10:FF:000056">
    <property type="entry name" value="twitchin isoform X4"/>
    <property type="match status" value="2"/>
</dbReference>
<keyword evidence="14" id="KW-0106">Calcium</keyword>
<dbReference type="InterPro" id="IPR050964">
    <property type="entry name" value="Striated_Muscle_Regulatory"/>
</dbReference>
<feature type="domain" description="Ig-like" evidence="28">
    <location>
        <begin position="320"/>
        <end position="414"/>
    </location>
</feature>
<feature type="region of interest" description="Disordered" evidence="26">
    <location>
        <begin position="4400"/>
        <end position="4429"/>
    </location>
</feature>
<feature type="compositionally biased region" description="Basic and acidic residues" evidence="26">
    <location>
        <begin position="738"/>
        <end position="803"/>
    </location>
</feature>
<feature type="region of interest" description="Disordered" evidence="26">
    <location>
        <begin position="726"/>
        <end position="892"/>
    </location>
</feature>
<dbReference type="SUPFAM" id="SSF49265">
    <property type="entry name" value="Fibronectin type III"/>
    <property type="match status" value="9"/>
</dbReference>
<dbReference type="GO" id="GO:0046872">
    <property type="term" value="F:metal ion binding"/>
    <property type="evidence" value="ECO:0007669"/>
    <property type="project" value="UniProtKB-KW"/>
</dbReference>
<feature type="domain" description="Fibronectin type-III" evidence="29">
    <location>
        <begin position="1664"/>
        <end position="1758"/>
    </location>
</feature>
<dbReference type="Pfam" id="PF00041">
    <property type="entry name" value="fn3"/>
    <property type="match status" value="15"/>
</dbReference>
<feature type="domain" description="Fibronectin type-III" evidence="29">
    <location>
        <begin position="2757"/>
        <end position="2852"/>
    </location>
</feature>
<keyword evidence="9" id="KW-0808">Transferase</keyword>
<evidence type="ECO:0000256" key="8">
    <source>
        <dbReference type="ARBA" id="ARBA00022553"/>
    </source>
</evidence>
<dbReference type="SMART" id="SM00220">
    <property type="entry name" value="S_TKc"/>
    <property type="match status" value="1"/>
</dbReference>
<evidence type="ECO:0000256" key="15">
    <source>
        <dbReference type="ARBA" id="ARBA00022840"/>
    </source>
</evidence>
<evidence type="ECO:0000256" key="13">
    <source>
        <dbReference type="ARBA" id="ARBA00022777"/>
    </source>
</evidence>
<dbReference type="InterPro" id="IPR003599">
    <property type="entry name" value="Ig_sub"/>
</dbReference>
<dbReference type="FunFam" id="2.60.40.10:FF:000050">
    <property type="entry name" value="Titin isoform B"/>
    <property type="match status" value="1"/>
</dbReference>
<keyword evidence="6" id="KW-0963">Cytoplasm</keyword>
<dbReference type="InterPro" id="IPR013098">
    <property type="entry name" value="Ig_I-set"/>
</dbReference>
<dbReference type="InterPro" id="IPR008271">
    <property type="entry name" value="Ser/Thr_kinase_AS"/>
</dbReference>
<dbReference type="PANTHER" id="PTHR13817:SF151">
    <property type="entry name" value="TITIN"/>
    <property type="match status" value="1"/>
</dbReference>
<dbReference type="PROSITE" id="PS50011">
    <property type="entry name" value="PROTEIN_KINASE_DOM"/>
    <property type="match status" value="1"/>
</dbReference>
<dbReference type="PROSITE" id="PS00108">
    <property type="entry name" value="PROTEIN_KINASE_ST"/>
    <property type="match status" value="1"/>
</dbReference>
<dbReference type="GO" id="GO:0045989">
    <property type="term" value="P:positive regulation of striated muscle contraction"/>
    <property type="evidence" value="ECO:0007669"/>
    <property type="project" value="UniProtKB-ARBA"/>
</dbReference>
<evidence type="ECO:0000259" key="27">
    <source>
        <dbReference type="PROSITE" id="PS50011"/>
    </source>
</evidence>
<dbReference type="FunFam" id="1.10.510.10:FF:000321">
    <property type="entry name" value="Bent, isoform C"/>
    <property type="match status" value="1"/>
</dbReference>
<feature type="domain" description="Fibronectin type-III" evidence="29">
    <location>
        <begin position="3545"/>
        <end position="3640"/>
    </location>
</feature>
<feature type="domain" description="Ig-like" evidence="28">
    <location>
        <begin position="9"/>
        <end position="102"/>
    </location>
</feature>
<dbReference type="CDD" id="cd00063">
    <property type="entry name" value="FN3"/>
    <property type="match status" value="15"/>
</dbReference>
<evidence type="ECO:0000313" key="30">
    <source>
        <dbReference type="Proteomes" id="UP000515154"/>
    </source>
</evidence>
<evidence type="ECO:0000256" key="2">
    <source>
        <dbReference type="ARBA" id="ARBA00004123"/>
    </source>
</evidence>
<evidence type="ECO:0000256" key="18">
    <source>
        <dbReference type="ARBA" id="ARBA00023054"/>
    </source>
</evidence>
<keyword evidence="30" id="KW-1185">Reference proteome</keyword>
<reference evidence="31" key="1">
    <citation type="submission" date="2025-08" db="UniProtKB">
        <authorList>
            <consortium name="RefSeq"/>
        </authorList>
    </citation>
    <scope>IDENTIFICATION</scope>
</reference>
<sequence length="4922" mass="548187">MGVGDDVAPRFTQKPTLKQENGGKKLVFLCVLEASPEPEIKWFLGTTPLNPSDKLKMRLEPKGGPTYNVIMDLFNVSKEDAGTYKVVAKNKLGEVSATINLNLGGAQNQQEGLAPNFTTKPATRQVGKNLVMECQLSADPKPTIEWFRDDTKLAAGGNITMRMDPKGPKAYALTLEIKNVGNADAGSYKIVAKNDLGESNATIKLNFDSMGAEPKGKPMFTSKPAIRQLGEKLIIECKLTADPKPDIAWQLNNKTVSQNQRIKMQIRSLGKNHTISLEINKVGSADGGEYKAIAKNTAGESTATINLNFEGKQTEAGKAPHFTQKPIIKQPQKNQLTMTCNLESSSQPVIKWFREATEIKQGGRYTIQTTKDPKGPNMYIIVLTIKDPAPADGGVYKCVASNENGESNANITLNFQDTEKTEPAGKAPNFTEKPKIAQDASGKNIHMECSCIADPKPTITWYKGSTLLKENNRLKLKTTQDKDKYTFMLDILNFTKDDAGVYKVVAKNAHGEGTANITLNLDAQQKDKDAEKDAEKDKEKKTITLTDKATTKIELDKKRVTFEQKVDSKEKPTAQWFFGNNPLKSGGRYKMDVSQKDSSYYASMQMDEVTTKDAGPYKCVIQTPFGEGVQLMKLSSTQLIPPKVKGDPPKFITKLTSKTFNIGEPMDITLKVAGTEPITTIWYFNDKEIKSSSAANISYERGTARFYMSKVTPKDAGVYTVELKNPVGSEKGSANMIVKEDEKKKQKEEEMQRKEEERKKQEERDKLEMEEKEEEKKKKEEEEKKKKEKAAPKAAEPEPKEEAPAPAPQPPLPTVNEPIADEDAGKTPKSRSPSPQFQAPNKDMPKKAKSPQPYRKQPTTIFEYEEEDVDGINMYPPSLRGMPDTDGYEADEDDTVIIPNGHNICPEITTEDYDGLSDDDFFNEDDEGKERDEGRRASKAQKGARPQGPTFSKPAENKVVVEGQALKCTFKIETNDCPMPKVKFYRAGREIVNDTRCAIRVNDLLKCASLEIKKTKIQDEAKYSVVLEHDGYTSDSTSFSVFIKDPKDSSLDFRSLLKHRGDKKTADDDDDLDWGQLKPDSVKRDKADDGNNKGNHQLKKIDKGQTVDKSGRRLSQIELTRMSLKKTEKAGSDSEDEKKDSSSRRQSVESTDLPIMKVSAEKLEALENQRRNSRQMRRASLADVIPDWPTLQHRIKEKEAPENFLKELEDIKVMEGTEKVQFATTFCRPGAKVQWFKNKMDIFHGGKYHIENEGDDYTLTILNVKLEDGGKYICQVNNSTTSGWLYVEAKEPEYHFTKKLPQHHEVVRKKDTQLECFVSDPRAKVKWFRMGEPIEFEPGKYEMQRRENRCILKIKNAGPGDEAEYSCVCGKASTYCDLYVEEPEWDFFKQLDDVEATEREKAVLQCDVNDKEAEVTWFKGDKEIKPEEEPDKFEVEKDGMKRKLIIKDVTLKDEGPYTCKVLEKTSTAELFVEPDIKFSKKLTDTIVKEEETICLECVATNPHNQPVVWTKDGKPLSPSNRIQELHDGDKHTLVLKDASMKDAGMYACKFGERATRAEVKVDEKPRPPKLDPTRIPHEIIVKRGEKIQLDLPYQAVPIPKASWKKDGVSLSSADLDMEISDKFTSLTIPDAQRSDSGEYELTLTNSNGSDKIPIKVKVIDKPTPPGAPLDVSDIFKDKCLLSWKKPKDDGGCPIKHYIVEKMDSNTDEWVEVAKVNELQCRVKGLTPSHRYQFRVKAVNSEGQSKPLNTDGEILAKDPWSAADKPGKPEVVDTDRDFVKLKWKAPKKDGGAPIEGYLIQKKLKGSDDWEDAKEVPADEKETTVKGLKENKEYDFRVIAKNRAGNSMPSATSGPVLTRPRKVKPRIDTKSLRDVKIKKDQTFSLEPEFVGEPPPTVTWVKKGLDGKTVSVESTSIITIENKEKRSTLSCKKGVRNDTGEYTITIENEHGSDSATVNVIVLSGPARPEGPLEVSNITKDSATLTWKAPVDKGGSDITGYVVEKFDPTKGKWEKVSNAVSGTKVTVPKLQDGHEYKFRVMAENVHGLSEPLETDKSIIAKNPFNEPHPPSQPTIVDHDRTHIDLKWDKPENDGGAPITGYDIERKETKSNRWVKVNRSPVSETNFTDDKVVEGKEYEYRVKAVNKAGESDPSLVSKPVTAKPSKEKPKVNLDNLFGAREIRVRAGEPLTIPLGISGAPTPTVIWQKNGKPVGPRAETTSSETDAKLYVPCAERGDSGKYTVNISNALGTDTADIQVVVLDKPGIPGEPMEIKDVTADSCKVSWNPPADLGGVDVSGYVLEKCEEGSNFWEKVPGLIAGTSHTVKGLKDGKSYQFRVKAENMYGLSEPLVSKKVVAKNPFDAPDAPHGVEITKFDRSSCSLKWKAPSSDGGNPIKGYIVEKKERKDKDWVKACVFPTPDTNFTVLNLTEGQDVEFRVSAVNEAGPGKPSKTTPPHLVRDPVFPAGSPSSPSLDKITKDSVTLSWTPPKNDGGSKIIGYTVEKKGKDGKWVPCTRAPVDGTSFTVTKLPEGEEMQFRVIAENAAGPGEPSKPTQAVVIEDQPEKPTIDLSGIKDITVKAGQDFKLAIPFTGVPKPTATWMRDGEPVKENSRTDMKITKNSAELETVKATRNDAGRYTLNLKNASGSDSVSVKVNVLDRPTAPNGPFIATDIDGESLMLQWQPPKDDGGNPINNYILEKKKTGTNRWTKCSSFINAPKFTVRNLEPGCEYDFRVMAENDQGVSDALETDEAVLAKLPYDPPSTPGVPKCVSTTDDSITLQWNPPKKDGGSPLFGYIIEKREKGDTKWTKANHSEIPEEEFTVRGLTEGKDYEFRVCAVNAAGPGQFSECSEAIKARPPPVAPKINFDYLNRDVTAVLGEEFKIVIPFTGNPIPESTWKLGKASVADDPRVKVNSSPDQIVMVNRKAELTDAGKYNITLSNEKGFDTVSVNVTVVDKPSRPEAPLEVSEITPDSCCLTWNPPKDNGGSIISNYVVERMDVEKGKWEPCSRFVRGTTYEVMGLTEGHSYKFRVSAENEYGVGEPLESAMPIVAAHQYTTPQAPATPEIMDVDEKSVSLAWSRPKDDGGKKVQGYVVEYKEAGTNKWKPATDFAVKDTMYTVEGLKKDCEYEFRVRAKNIAGVGEPSNSTGSVVCKPKYTKPSSCTKPYATNVGQSFVELKWDKPRQDGGSKITGYIIERKDPHSNQWIKTNDYPVIDTSYTVSNLPENSEHEFRVCAVNAGGVGEPSPPSGPIKVKEKIVGCIPEFTKKLMNTTAPQGGTATFQVEVYGKPDPEIRWLKNGLEFGSSSRASVKRDGDRYTLTLSDVNPSDAGDITCEISNPSGFTTTSCNFVVKSPPSFGKNIDDQVCEIGEQFKLKVPFSGTGPFDFKLKKDGKEIPEGDRVRISVFDDYAIVVLKDNGKDDSGKYTLDLGNESGHASASFNFKVVSPPAAPEGPLDVSEITKHTCHLSWKAPKEDGGSRVKHYVIERQEVGKPYWITVSSACKDTHFDVQGLYENSVYNFRVSAVNDYGTGDFITTASPIIAKMPFDAPGIPGVPDVTEVGGDFVSLSWDKPSTDGGGKILGYWIEKKEHGSENWSRVNLQPCLPTMFNIPNLIEDRKYEFRVFAENEAGMSKPSLASKVVKVKDPKAAVIPEFSSHLKKTVGVEGKSVTFECSVHGTPKPEITWFKGVREIYDGPKYTIENDGEKYTLTIKDIFGEDADEYSIRATNKGGSRNSRADLEIKSSPKIQVPPRFRDISTFEKGESVVLKIPFTGNPKPTVKWIRDGEELRGSHYHVEITDRHAILTIKDANKDDDGPYRLSLENDLGADSAIIKIQINDRPDPPRFPVVENIRDDSVVLSWKPPLNDGGSFITDYIIEKREPPHQNWVKCASTRMCFHNITGLSNEKEYEFRVIAENFYGRSDPCEETEAIRTEVPDDVKKKKQREDEFGRKIRSSYTGPKINDYDKFYEDIWKKYVPQPVEIKSGSVYDYYDILEELGSGAFGVVHRCIEKSTGRVFVAKFINTPYPLDKVTVRNEINVMNHLHHPQLMNLHDAFDDKYEMVLIFEFLSGGELFDRIAAEDYKMSEAEVINYMRQVCEGLKHMHENSIVHLDIKPENIMCETKKSTQVKIIDFGLATKLNPDEIVKVTTATAEFAAPEIVDREAVGFYTDMWAVGVLAYVLLSGLSPFAGEDDLETLQNVKRCDWDFDEEAFSNVSAEAKDFIKRLLLRNPAKRLTVHEAIDHAWLKGDHSNLTHRIPSSRYNKIRQKIKEKYADWPQPMPAIGRIANFSSLRKHRPKEYQIYDTYFDRREAVPRFVRKPRNVLAGEGQIAKFDCKVIAVSPPIITWAKEDSILTQSVKHMQKYNNNEYELKISRLKVDDKGEYVVRAENSFGSREEVAILKVEPMREVSRQPSSRESTPKRKRVSQERAVEKPKDIPPSFTFDLRERIIQLGIGFKLLCTVAALPHPKVTWLKDGKEIKTGDHYMVTYSYGICSLEVHTAELSDAGKYTCIAENSLGEVQSSCRVNVENRIGDIKQKPIGLDLSKQKQSRITRVARRTKNLDDMLNSLDNEESSSRHSSRTTTSTSEDGTIRTTTTVQSSSSSSRTTHKNEIDLPKFTKPLQSQALNEGDKLTLKCTVESSEEPDIVWSINDRIIKSNVASQTYSNGVCTLQLPELLPSDKGIYVCKATNSAGESSTSATVHVKVLEKPVITETGNPPCVTKPLTGLVVKDGDAVSLSCEISGMPKPSITWLHGENKVENSEEFAYENSDDTYKLIIAEVFPEDAGIYSCEASNEAGRTSCCCTLKVVVPDDEVVGPTFVTFPQSLSIEEGTLARFSCSFEESNVKVTWKKNNEEIENTGRFKFTENDKEFEFEIPAALATDSGVYKVSAKDSNDVVSLWTFSLNVTVTDTASPAHVDVQELLKSIE</sequence>
<comment type="cofactor">
    <cofactor evidence="1">
        <name>Mg(2+)</name>
        <dbReference type="ChEBI" id="CHEBI:18420"/>
    </cofactor>
</comment>
<feature type="domain" description="Fibronectin type-III" evidence="29">
    <location>
        <begin position="2262"/>
        <end position="2355"/>
    </location>
</feature>
<dbReference type="Proteomes" id="UP000515154">
    <property type="component" value="Linkage group LG7"/>
</dbReference>
<dbReference type="Gene3D" id="3.30.200.20">
    <property type="entry name" value="Phosphorylase Kinase, domain 1"/>
    <property type="match status" value="1"/>
</dbReference>
<dbReference type="FunFam" id="2.60.40.10:FF:000345">
    <property type="entry name" value="Muscle M-line assembly protein unc-89"/>
    <property type="match status" value="1"/>
</dbReference>
<evidence type="ECO:0000256" key="14">
    <source>
        <dbReference type="ARBA" id="ARBA00022837"/>
    </source>
</evidence>
<feature type="domain" description="Ig-like" evidence="28">
    <location>
        <begin position="4610"/>
        <end position="4697"/>
    </location>
</feature>
<feature type="domain" description="Ig-like" evidence="28">
    <location>
        <begin position="1201"/>
        <end position="1279"/>
    </location>
</feature>
<dbReference type="PROSITE" id="PS00107">
    <property type="entry name" value="PROTEIN_KINASE_ATP"/>
    <property type="match status" value="1"/>
</dbReference>
<dbReference type="Gene3D" id="1.10.510.10">
    <property type="entry name" value="Transferase(Phosphotransferase) domain 1"/>
    <property type="match status" value="1"/>
</dbReference>
<dbReference type="InterPro" id="IPR000719">
    <property type="entry name" value="Prot_kinase_dom"/>
</dbReference>
<dbReference type="GO" id="GO:0045214">
    <property type="term" value="P:sarcomere organization"/>
    <property type="evidence" value="ECO:0007669"/>
    <property type="project" value="TreeGrafter"/>
</dbReference>
<feature type="domain" description="Ig-like" evidence="28">
    <location>
        <begin position="1568"/>
        <end position="1657"/>
    </location>
</feature>
<evidence type="ECO:0000313" key="31">
    <source>
        <dbReference type="RefSeq" id="XP_036360273.1"/>
    </source>
</evidence>
<evidence type="ECO:0000256" key="1">
    <source>
        <dbReference type="ARBA" id="ARBA00001946"/>
    </source>
</evidence>
<keyword evidence="20" id="KW-0539">Nucleus</keyword>
<evidence type="ECO:0000256" key="5">
    <source>
        <dbReference type="ARBA" id="ARBA00012513"/>
    </source>
</evidence>
<name>A0A7E6EY74_9MOLL</name>
<feature type="compositionally biased region" description="Basic and acidic residues" evidence="26">
    <location>
        <begin position="4419"/>
        <end position="4429"/>
    </location>
</feature>
<feature type="domain" description="Ig-like" evidence="28">
    <location>
        <begin position="115"/>
        <end position="206"/>
    </location>
</feature>
<feature type="region of interest" description="Disordered" evidence="26">
    <location>
        <begin position="1062"/>
        <end position="1155"/>
    </location>
</feature>
<feature type="domain" description="Ig-like" evidence="28">
    <location>
        <begin position="4712"/>
        <end position="4789"/>
    </location>
</feature>
<dbReference type="GO" id="GO:0005524">
    <property type="term" value="F:ATP binding"/>
    <property type="evidence" value="ECO:0007669"/>
    <property type="project" value="UniProtKB-UniRule"/>
</dbReference>
<dbReference type="GO" id="GO:0060298">
    <property type="term" value="P:positive regulation of sarcomere organization"/>
    <property type="evidence" value="ECO:0007669"/>
    <property type="project" value="UniProtKB-ARBA"/>
</dbReference>
<feature type="domain" description="Ig-like" evidence="28">
    <location>
        <begin position="1863"/>
        <end position="1955"/>
    </location>
</feature>
<comment type="catalytic activity">
    <reaction evidence="23">
        <text>L-seryl-[protein] + ATP = O-phospho-L-seryl-[protein] + ADP + H(+)</text>
        <dbReference type="Rhea" id="RHEA:17989"/>
        <dbReference type="Rhea" id="RHEA-COMP:9863"/>
        <dbReference type="Rhea" id="RHEA-COMP:11604"/>
        <dbReference type="ChEBI" id="CHEBI:15378"/>
        <dbReference type="ChEBI" id="CHEBI:29999"/>
        <dbReference type="ChEBI" id="CHEBI:30616"/>
        <dbReference type="ChEBI" id="CHEBI:83421"/>
        <dbReference type="ChEBI" id="CHEBI:456216"/>
        <dbReference type="EC" id="2.7.11.1"/>
    </reaction>
</comment>
<feature type="compositionally biased region" description="Acidic residues" evidence="26">
    <location>
        <begin position="909"/>
        <end position="927"/>
    </location>
</feature>
<dbReference type="InterPro" id="IPR036116">
    <property type="entry name" value="FN3_sf"/>
</dbReference>
<feature type="domain" description="Fibronectin type-III" evidence="29">
    <location>
        <begin position="3152"/>
        <end position="3250"/>
    </location>
</feature>
<feature type="domain" description="Fibronectin type-III" evidence="29">
    <location>
        <begin position="3054"/>
        <end position="3149"/>
    </location>
</feature>
<evidence type="ECO:0000256" key="26">
    <source>
        <dbReference type="SAM" id="MobiDB-lite"/>
    </source>
</evidence>
<keyword evidence="7" id="KW-0723">Serine/threonine-protein kinase</keyword>
<feature type="compositionally biased region" description="Polar residues" evidence="26">
    <location>
        <begin position="830"/>
        <end position="839"/>
    </location>
</feature>
<dbReference type="GO" id="GO:0009888">
    <property type="term" value="P:tissue development"/>
    <property type="evidence" value="ECO:0007669"/>
    <property type="project" value="UniProtKB-ARBA"/>
</dbReference>
<feature type="domain" description="Ig-like" evidence="28">
    <location>
        <begin position="2164"/>
        <end position="2252"/>
    </location>
</feature>
<comment type="subcellular location">
    <subcellularLocation>
        <location evidence="3">Cytoplasm</location>
        <location evidence="3">Myofibril</location>
        <location evidence="3">Sarcomere</location>
    </subcellularLocation>
    <subcellularLocation>
        <location evidence="2">Nucleus</location>
    </subcellularLocation>
</comment>
<dbReference type="FunFam" id="2.60.40.10:FF:000160">
    <property type="entry name" value="Titin a"/>
    <property type="match status" value="2"/>
</dbReference>
<dbReference type="GO" id="GO:0031430">
    <property type="term" value="C:M band"/>
    <property type="evidence" value="ECO:0007669"/>
    <property type="project" value="UniProtKB-ARBA"/>
</dbReference>
<organism evidence="30 31">
    <name type="scientific">Octopus sinensis</name>
    <name type="common">East Asian common octopus</name>
    <dbReference type="NCBI Taxonomy" id="2607531"/>
    <lineage>
        <taxon>Eukaryota</taxon>
        <taxon>Metazoa</taxon>
        <taxon>Spiralia</taxon>
        <taxon>Lophotrochozoa</taxon>
        <taxon>Mollusca</taxon>
        <taxon>Cephalopoda</taxon>
        <taxon>Coleoidea</taxon>
        <taxon>Octopodiformes</taxon>
        <taxon>Octopoda</taxon>
        <taxon>Incirrata</taxon>
        <taxon>Octopodidae</taxon>
        <taxon>Octopus</taxon>
    </lineage>
</organism>
<dbReference type="PROSITE" id="PS50853">
    <property type="entry name" value="FN3"/>
    <property type="match status" value="15"/>
</dbReference>
<dbReference type="PANTHER" id="PTHR13817">
    <property type="entry name" value="TITIN"/>
    <property type="match status" value="1"/>
</dbReference>
<dbReference type="GO" id="GO:0008092">
    <property type="term" value="F:cytoskeletal protein binding"/>
    <property type="evidence" value="ECO:0007669"/>
    <property type="project" value="UniProtKB-ARBA"/>
</dbReference>
<dbReference type="CDD" id="cd00096">
    <property type="entry name" value="Ig"/>
    <property type="match status" value="5"/>
</dbReference>
<feature type="domain" description="Fibronectin type-III" evidence="29">
    <location>
        <begin position="2462"/>
        <end position="2555"/>
    </location>
</feature>
<feature type="domain" description="Ig-like" evidence="28">
    <location>
        <begin position="3739"/>
        <end position="3831"/>
    </location>
</feature>
<dbReference type="SMART" id="SM00408">
    <property type="entry name" value="IGc2"/>
    <property type="match status" value="23"/>
</dbReference>
<dbReference type="SUPFAM" id="SSF56112">
    <property type="entry name" value="Protein kinase-like (PK-like)"/>
    <property type="match status" value="1"/>
</dbReference>
<dbReference type="InterPro" id="IPR003961">
    <property type="entry name" value="FN3_dom"/>
</dbReference>
<evidence type="ECO:0000256" key="7">
    <source>
        <dbReference type="ARBA" id="ARBA00022527"/>
    </source>
</evidence>
<feature type="domain" description="Fibronectin type-III" evidence="29">
    <location>
        <begin position="2954"/>
        <end position="3048"/>
    </location>
</feature>
<evidence type="ECO:0000256" key="20">
    <source>
        <dbReference type="ARBA" id="ARBA00023242"/>
    </source>
</evidence>
<feature type="domain" description="Ig-like" evidence="28">
    <location>
        <begin position="4433"/>
        <end position="4521"/>
    </location>
</feature>
<feature type="domain" description="Fibronectin type-III" evidence="29">
    <location>
        <begin position="1764"/>
        <end position="1859"/>
    </location>
</feature>
<keyword evidence="13" id="KW-0418">Kinase</keyword>
<dbReference type="InterPro" id="IPR036179">
    <property type="entry name" value="Ig-like_dom_sf"/>
</dbReference>
<dbReference type="InterPro" id="IPR013783">
    <property type="entry name" value="Ig-like_fold"/>
</dbReference>
<dbReference type="GO" id="GO:0030018">
    <property type="term" value="C:Z disc"/>
    <property type="evidence" value="ECO:0007669"/>
    <property type="project" value="UniProtKB-ARBA"/>
</dbReference>
<dbReference type="GO" id="GO:0005634">
    <property type="term" value="C:nucleus"/>
    <property type="evidence" value="ECO:0007669"/>
    <property type="project" value="UniProtKB-SubCell"/>
</dbReference>
<feature type="binding site" evidence="25">
    <location>
        <position position="4014"/>
    </location>
    <ligand>
        <name>ATP</name>
        <dbReference type="ChEBI" id="CHEBI:30616"/>
    </ligand>
</feature>
<dbReference type="FunFam" id="2.60.40.10:FF:000032">
    <property type="entry name" value="palladin isoform X1"/>
    <property type="match status" value="1"/>
</dbReference>
<feature type="domain" description="Fibronectin type-III" evidence="29">
    <location>
        <begin position="2065"/>
        <end position="2160"/>
    </location>
</feature>
<accession>A0A7E6EY74</accession>
<evidence type="ECO:0000259" key="28">
    <source>
        <dbReference type="PROSITE" id="PS50835"/>
    </source>
</evidence>
<keyword evidence="15 25" id="KW-0067">ATP-binding</keyword>
<dbReference type="Gene3D" id="2.60.40.10">
    <property type="entry name" value="Immunoglobulins"/>
    <property type="match status" value="41"/>
</dbReference>
<dbReference type="PRINTS" id="PR00014">
    <property type="entry name" value="FNTYPEIII"/>
</dbReference>
<dbReference type="FunFam" id="2.60.40.10:FF:000127">
    <property type="entry name" value="titin isoform X1"/>
    <property type="match status" value="5"/>
</dbReference>
<dbReference type="PROSITE" id="PS50835">
    <property type="entry name" value="IG_LIKE"/>
    <property type="match status" value="22"/>
</dbReference>
<feature type="domain" description="Protein kinase" evidence="27">
    <location>
        <begin position="3985"/>
        <end position="4240"/>
    </location>
</feature>
<dbReference type="FunFam" id="2.60.40.10:FF:000097">
    <property type="entry name" value="Bent, isoform F"/>
    <property type="match status" value="4"/>
</dbReference>
<feature type="domain" description="Fibronectin type-III" evidence="29">
    <location>
        <begin position="2656"/>
        <end position="2751"/>
    </location>
</feature>
<evidence type="ECO:0000256" key="17">
    <source>
        <dbReference type="ARBA" id="ARBA00022860"/>
    </source>
</evidence>
<dbReference type="GO" id="GO:0004674">
    <property type="term" value="F:protein serine/threonine kinase activity"/>
    <property type="evidence" value="ECO:0007669"/>
    <property type="project" value="UniProtKB-KW"/>
</dbReference>
<dbReference type="InterPro" id="IPR011009">
    <property type="entry name" value="Kinase-like_dom_sf"/>
</dbReference>
<protein>
    <recommendedName>
        <fullName evidence="24">Titin</fullName>
        <ecNumber evidence="5">2.7.11.1</ecNumber>
    </recommendedName>
</protein>
<evidence type="ECO:0000256" key="21">
    <source>
        <dbReference type="ARBA" id="ARBA00023319"/>
    </source>
</evidence>
<dbReference type="FunFam" id="2.60.40.10:FF:000425">
    <property type="entry name" value="Myosin light chain kinase"/>
    <property type="match status" value="1"/>
</dbReference>
<dbReference type="SUPFAM" id="SSF48726">
    <property type="entry name" value="Immunoglobulin"/>
    <property type="match status" value="26"/>
</dbReference>
<keyword evidence="12 25" id="KW-0547">Nucleotide-binding</keyword>
<proteinExistence type="inferred from homology"/>
<feature type="domain" description="Fibronectin type-III" evidence="29">
    <location>
        <begin position="2361"/>
        <end position="2456"/>
    </location>
</feature>
<feature type="compositionally biased region" description="Low complexity" evidence="26">
    <location>
        <begin position="4575"/>
        <end position="4600"/>
    </location>
</feature>
<keyword evidence="21" id="KW-0393">Immunoglobulin domain</keyword>
<keyword evidence="11" id="KW-0677">Repeat</keyword>
<evidence type="ECO:0000256" key="16">
    <source>
        <dbReference type="ARBA" id="ARBA00022842"/>
    </source>
</evidence>
<dbReference type="FunFam" id="2.60.40.10:FF:000147">
    <property type="entry name" value="Myosin light chain kinase"/>
    <property type="match status" value="2"/>
</dbReference>
<feature type="domain" description="Ig-like" evidence="28">
    <location>
        <begin position="3256"/>
        <end position="3344"/>
    </location>
</feature>
<feature type="domain" description="Fibronectin type-III" evidence="29">
    <location>
        <begin position="3836"/>
        <end position="3929"/>
    </location>
</feature>
<feature type="domain" description="Ig-like" evidence="28">
    <location>
        <begin position="3640"/>
        <end position="3734"/>
    </location>
</feature>
<keyword evidence="8" id="KW-0597">Phosphoprotein</keyword>
<evidence type="ECO:0000256" key="4">
    <source>
        <dbReference type="ARBA" id="ARBA00006692"/>
    </source>
</evidence>
<dbReference type="FunFam" id="2.60.40.10:FF:000051">
    <property type="entry name" value="Uncharacterized protein, isoform J"/>
    <property type="match status" value="2"/>
</dbReference>
<feature type="domain" description="Ig-like" evidence="28">
    <location>
        <begin position="428"/>
        <end position="520"/>
    </location>
</feature>
<keyword evidence="17" id="KW-0112">Calmodulin-binding</keyword>
<comment type="catalytic activity">
    <reaction evidence="22">
        <text>L-threonyl-[protein] + ATP = O-phospho-L-threonyl-[protein] + ADP + H(+)</text>
        <dbReference type="Rhea" id="RHEA:46608"/>
        <dbReference type="Rhea" id="RHEA-COMP:11060"/>
        <dbReference type="Rhea" id="RHEA-COMP:11605"/>
        <dbReference type="ChEBI" id="CHEBI:15378"/>
        <dbReference type="ChEBI" id="CHEBI:30013"/>
        <dbReference type="ChEBI" id="CHEBI:30616"/>
        <dbReference type="ChEBI" id="CHEBI:61977"/>
        <dbReference type="ChEBI" id="CHEBI:456216"/>
        <dbReference type="EC" id="2.7.11.1"/>
    </reaction>
</comment>
<evidence type="ECO:0000256" key="25">
    <source>
        <dbReference type="PROSITE-ProRule" id="PRU10141"/>
    </source>
</evidence>
<evidence type="ECO:0000256" key="24">
    <source>
        <dbReference type="ARBA" id="ARBA00073138"/>
    </source>
</evidence>
<feature type="domain" description="Ig-like" evidence="28">
    <location>
        <begin position="2560"/>
        <end position="2649"/>
    </location>
</feature>
<dbReference type="FunFam" id="2.60.40.10:FF:000003">
    <property type="entry name" value="Titin isoform E"/>
    <property type="match status" value="5"/>
</dbReference>
<dbReference type="GO" id="GO:0005516">
    <property type="term" value="F:calmodulin binding"/>
    <property type="evidence" value="ECO:0007669"/>
    <property type="project" value="UniProtKB-KW"/>
</dbReference>
<dbReference type="FunFam" id="2.60.40.10:FF:000031">
    <property type="entry name" value="Myosin-binding protein C, slow type"/>
    <property type="match status" value="5"/>
</dbReference>
<dbReference type="FunFam" id="2.60.40.10:FF:000034">
    <property type="entry name" value="Titin isoform A"/>
    <property type="match status" value="1"/>
</dbReference>
<gene>
    <name evidence="31" type="primary">LOC115213975</name>
</gene>
<keyword evidence="19" id="KW-1015">Disulfide bond</keyword>